<reference evidence="4" key="1">
    <citation type="submission" date="2014-05" db="EMBL/GenBank/DDBJ databases">
        <title>Key roles for freshwater Actinobacteria revealed by deep metagenomic sequencing.</title>
        <authorList>
            <person name="Ghai R."/>
            <person name="Mizuno C.M."/>
            <person name="Picazo A."/>
            <person name="Camacho A."/>
            <person name="Rodriguez-Valera F."/>
        </authorList>
    </citation>
    <scope>NUCLEOTIDE SEQUENCE</scope>
</reference>
<evidence type="ECO:0000256" key="2">
    <source>
        <dbReference type="ARBA" id="ARBA00023315"/>
    </source>
</evidence>
<dbReference type="Gene3D" id="3.40.630.30">
    <property type="match status" value="1"/>
</dbReference>
<dbReference type="InterPro" id="IPR016181">
    <property type="entry name" value="Acyl_CoA_acyltransferase"/>
</dbReference>
<accession>A0A094Q9A2</accession>
<feature type="domain" description="N-acetyltransferase" evidence="3">
    <location>
        <begin position="178"/>
        <end position="327"/>
    </location>
</feature>
<organism evidence="4">
    <name type="scientific">freshwater metagenome</name>
    <dbReference type="NCBI Taxonomy" id="449393"/>
    <lineage>
        <taxon>unclassified sequences</taxon>
        <taxon>metagenomes</taxon>
        <taxon>ecological metagenomes</taxon>
    </lineage>
</organism>
<dbReference type="SUPFAM" id="SSF55729">
    <property type="entry name" value="Acyl-CoA N-acyltransferases (Nat)"/>
    <property type="match status" value="1"/>
</dbReference>
<dbReference type="GO" id="GO:0016747">
    <property type="term" value="F:acyltransferase activity, transferring groups other than amino-acyl groups"/>
    <property type="evidence" value="ECO:0007669"/>
    <property type="project" value="InterPro"/>
</dbReference>
<dbReference type="PANTHER" id="PTHR43420">
    <property type="entry name" value="ACETYLTRANSFERASE"/>
    <property type="match status" value="1"/>
</dbReference>
<evidence type="ECO:0000313" key="4">
    <source>
        <dbReference type="EMBL" id="KGA18714.1"/>
    </source>
</evidence>
<evidence type="ECO:0000256" key="1">
    <source>
        <dbReference type="ARBA" id="ARBA00022679"/>
    </source>
</evidence>
<dbReference type="InterPro" id="IPR050680">
    <property type="entry name" value="YpeA/RimI_acetyltransf"/>
</dbReference>
<proteinExistence type="predicted"/>
<evidence type="ECO:0000259" key="3">
    <source>
        <dbReference type="PROSITE" id="PS51186"/>
    </source>
</evidence>
<keyword evidence="1" id="KW-0808">Transferase</keyword>
<dbReference type="Pfam" id="PF24553">
    <property type="entry name" value="Rv0428c_C"/>
    <property type="match status" value="1"/>
</dbReference>
<dbReference type="PROSITE" id="PS51186">
    <property type="entry name" value="GNAT"/>
    <property type="match status" value="1"/>
</dbReference>
<dbReference type="EMBL" id="JNSK01000021">
    <property type="protein sequence ID" value="KGA18714.1"/>
    <property type="molecule type" value="Genomic_DNA"/>
</dbReference>
<dbReference type="InterPro" id="IPR056935">
    <property type="entry name" value="Rv0428c-like_C"/>
</dbReference>
<dbReference type="InterPro" id="IPR000182">
    <property type="entry name" value="GNAT_dom"/>
</dbReference>
<dbReference type="AlphaFoldDB" id="A0A094Q9A2"/>
<keyword evidence="2" id="KW-0012">Acyltransferase</keyword>
<protein>
    <recommendedName>
        <fullName evidence="3">N-acetyltransferase domain-containing protein</fullName>
    </recommendedName>
</protein>
<sequence>MRAGSADLDPGLIGQRLTLRLHDPEGGYRDLVGVLESATTIRKRSGEIVVFDPQQIAIVHPIKEVHQRAGSGAPLSLRIAELEALSTLTWPPREIQEMGQWRLRISDGVTYRANSVFVAGPPPFGEAGVDIDEAIEQVEIIYSASNLPAVFHLITPTYQEFADYLIGKGWQQKVGAAFMVSDITEPMDIVDTLIEKNLTLLNEDSPTPEFLALHNDEILKTIMNSYPARYLSICSDGFTIATARMAISESWAIVTRLIVSESHRRQGLAELLMQACFGYSHAQGVKKMCLQVDRSNIGAQALYEKMGFRVHHTYSFIERENRAECAC</sequence>
<name>A0A094Q9A2_9ZZZZ</name>
<comment type="caution">
    <text evidence="4">The sequence shown here is derived from an EMBL/GenBank/DDBJ whole genome shotgun (WGS) entry which is preliminary data.</text>
</comment>
<gene>
    <name evidence="4" type="ORF">GM50_8010</name>
</gene>
<dbReference type="CDD" id="cd04301">
    <property type="entry name" value="NAT_SF"/>
    <property type="match status" value="1"/>
</dbReference>